<evidence type="ECO:0000313" key="4">
    <source>
        <dbReference type="Proteomes" id="UP000552709"/>
    </source>
</evidence>
<dbReference type="Proteomes" id="UP000552709">
    <property type="component" value="Unassembled WGS sequence"/>
</dbReference>
<dbReference type="RefSeq" id="WP_184137967.1">
    <property type="nucleotide sequence ID" value="NZ_JACHFL010000027.1"/>
</dbReference>
<evidence type="ECO:0008006" key="5">
    <source>
        <dbReference type="Google" id="ProtNLM"/>
    </source>
</evidence>
<feature type="transmembrane region" description="Helical" evidence="2">
    <location>
        <begin position="105"/>
        <end position="125"/>
    </location>
</feature>
<evidence type="ECO:0000313" key="3">
    <source>
        <dbReference type="EMBL" id="MBB5366084.1"/>
    </source>
</evidence>
<dbReference type="InterPro" id="IPR036259">
    <property type="entry name" value="MFS_trans_sf"/>
</dbReference>
<sequence length="380" mass="39905">MNSPSPARQRQVVWTLALLATVGYGALYYAQPLLAVAFENAYGWNRAQTSLAFTLALLTAGLAPALGRILDAGQGGRWLGAGALLGSLAFALLALMSFYPLFEVVWLLAGVAMGLTFYEAVFTVLGQQAGASARQSDTLIVTPIAGLASTVFVPLTAALLGLSALLLLIGLLVWRAVPDRAPSTPSSALKAFTPGLLFGRLAMSFTLSRIVTVSVGLQLAPLLLAAGHPPAVTAGLTGLLGLAALPGRIVFLPLLRRLAPDARLDWSDGRRHSSPPLRALHRTQRRRNRGVRPRQRRADASPGRTACAALPGGLFGTVNRRLARPVNLAQAVTPFGVGLLYTWSGGFIRSLLVGLAALAGWSLIGQGFPKEADLTDAPIS</sequence>
<protein>
    <recommendedName>
        <fullName evidence="5">MFS transporter</fullName>
    </recommendedName>
</protein>
<evidence type="ECO:0000256" key="2">
    <source>
        <dbReference type="SAM" id="Phobius"/>
    </source>
</evidence>
<gene>
    <name evidence="3" type="ORF">HNQ08_005210</name>
</gene>
<organism evidence="3 4">
    <name type="scientific">Deinococcus humi</name>
    <dbReference type="NCBI Taxonomy" id="662880"/>
    <lineage>
        <taxon>Bacteria</taxon>
        <taxon>Thermotogati</taxon>
        <taxon>Deinococcota</taxon>
        <taxon>Deinococci</taxon>
        <taxon>Deinococcales</taxon>
        <taxon>Deinococcaceae</taxon>
        <taxon>Deinococcus</taxon>
    </lineage>
</organism>
<keyword evidence="4" id="KW-1185">Reference proteome</keyword>
<dbReference type="AlphaFoldDB" id="A0A7W8K2H7"/>
<proteinExistence type="predicted"/>
<dbReference type="Gene3D" id="1.20.1250.20">
    <property type="entry name" value="MFS general substrate transporter like domains"/>
    <property type="match status" value="1"/>
</dbReference>
<evidence type="ECO:0000256" key="1">
    <source>
        <dbReference type="SAM" id="MobiDB-lite"/>
    </source>
</evidence>
<feature type="transmembrane region" description="Helical" evidence="2">
    <location>
        <begin position="50"/>
        <end position="66"/>
    </location>
</feature>
<feature type="transmembrane region" description="Helical" evidence="2">
    <location>
        <begin position="232"/>
        <end position="255"/>
    </location>
</feature>
<comment type="caution">
    <text evidence="3">The sequence shown here is derived from an EMBL/GenBank/DDBJ whole genome shotgun (WGS) entry which is preliminary data.</text>
</comment>
<feature type="transmembrane region" description="Helical" evidence="2">
    <location>
        <begin position="12"/>
        <end position="30"/>
    </location>
</feature>
<feature type="compositionally biased region" description="Basic residues" evidence="1">
    <location>
        <begin position="279"/>
        <end position="295"/>
    </location>
</feature>
<name>A0A7W8K2H7_9DEIO</name>
<accession>A0A7W8K2H7</accession>
<dbReference type="SUPFAM" id="SSF103473">
    <property type="entry name" value="MFS general substrate transporter"/>
    <property type="match status" value="1"/>
</dbReference>
<keyword evidence="2" id="KW-0472">Membrane</keyword>
<feature type="transmembrane region" description="Helical" evidence="2">
    <location>
        <begin position="137"/>
        <end position="153"/>
    </location>
</feature>
<feature type="transmembrane region" description="Helical" evidence="2">
    <location>
        <begin position="78"/>
        <end position="99"/>
    </location>
</feature>
<dbReference type="EMBL" id="JACHFL010000027">
    <property type="protein sequence ID" value="MBB5366084.1"/>
    <property type="molecule type" value="Genomic_DNA"/>
</dbReference>
<keyword evidence="2" id="KW-1133">Transmembrane helix</keyword>
<keyword evidence="2" id="KW-0812">Transmembrane</keyword>
<feature type="region of interest" description="Disordered" evidence="1">
    <location>
        <begin position="268"/>
        <end position="304"/>
    </location>
</feature>
<reference evidence="3 4" key="1">
    <citation type="submission" date="2020-08" db="EMBL/GenBank/DDBJ databases">
        <title>Genomic Encyclopedia of Type Strains, Phase IV (KMG-IV): sequencing the most valuable type-strain genomes for metagenomic binning, comparative biology and taxonomic classification.</title>
        <authorList>
            <person name="Goeker M."/>
        </authorList>
    </citation>
    <scope>NUCLEOTIDE SEQUENCE [LARGE SCALE GENOMIC DNA]</scope>
    <source>
        <strain evidence="3 4">DSM 27939</strain>
    </source>
</reference>